<dbReference type="Pfam" id="PF12833">
    <property type="entry name" value="HTH_18"/>
    <property type="match status" value="1"/>
</dbReference>
<dbReference type="SUPFAM" id="SSF47384">
    <property type="entry name" value="Homodimeric domain of signal transducing histidine kinase"/>
    <property type="match status" value="1"/>
</dbReference>
<feature type="transmembrane region" description="Helical" evidence="8">
    <location>
        <begin position="769"/>
        <end position="789"/>
    </location>
</feature>
<keyword evidence="3 7" id="KW-0597">Phosphoprotein</keyword>
<dbReference type="CDD" id="cd00075">
    <property type="entry name" value="HATPase"/>
    <property type="match status" value="1"/>
</dbReference>
<dbReference type="PROSITE" id="PS00041">
    <property type="entry name" value="HTH_ARAC_FAMILY_1"/>
    <property type="match status" value="1"/>
</dbReference>
<feature type="domain" description="Response regulatory" evidence="11">
    <location>
        <begin position="1066"/>
        <end position="1181"/>
    </location>
</feature>
<reference evidence="12 13" key="1">
    <citation type="submission" date="2016-11" db="EMBL/GenBank/DDBJ databases">
        <authorList>
            <person name="Jaros S."/>
            <person name="Januszkiewicz K."/>
            <person name="Wedrychowicz H."/>
        </authorList>
    </citation>
    <scope>NUCLEOTIDE SEQUENCE [LARGE SCALE GENOMIC DNA]</scope>
    <source>
        <strain evidence="12 13">CGMCC 1.12145</strain>
    </source>
</reference>
<dbReference type="InterPro" id="IPR004358">
    <property type="entry name" value="Sig_transdc_His_kin-like_C"/>
</dbReference>
<evidence type="ECO:0000256" key="8">
    <source>
        <dbReference type="SAM" id="Phobius"/>
    </source>
</evidence>
<dbReference type="InterPro" id="IPR036097">
    <property type="entry name" value="HisK_dim/P_sf"/>
</dbReference>
<dbReference type="InterPro" id="IPR018062">
    <property type="entry name" value="HTH_AraC-typ_CS"/>
</dbReference>
<dbReference type="EC" id="2.7.13.3" evidence="2"/>
<dbReference type="InterPro" id="IPR003661">
    <property type="entry name" value="HisK_dim/P_dom"/>
</dbReference>
<dbReference type="InterPro" id="IPR009057">
    <property type="entry name" value="Homeodomain-like_sf"/>
</dbReference>
<accession>A0A1K1PUX0</accession>
<dbReference type="PANTHER" id="PTHR43547">
    <property type="entry name" value="TWO-COMPONENT HISTIDINE KINASE"/>
    <property type="match status" value="1"/>
</dbReference>
<gene>
    <name evidence="12" type="ORF">SAMN02927921_02016</name>
</gene>
<dbReference type="PRINTS" id="PR00344">
    <property type="entry name" value="BCTRLSENSOR"/>
</dbReference>
<keyword evidence="12" id="KW-0808">Transferase</keyword>
<keyword evidence="4" id="KW-0805">Transcription regulation</keyword>
<dbReference type="Pfam" id="PF00512">
    <property type="entry name" value="HisKA"/>
    <property type="match status" value="1"/>
</dbReference>
<dbReference type="InterPro" id="IPR018060">
    <property type="entry name" value="HTH_AraC"/>
</dbReference>
<dbReference type="GO" id="GO:0003700">
    <property type="term" value="F:DNA-binding transcription factor activity"/>
    <property type="evidence" value="ECO:0007669"/>
    <property type="project" value="InterPro"/>
</dbReference>
<dbReference type="SUPFAM" id="SSF52172">
    <property type="entry name" value="CheY-like"/>
    <property type="match status" value="1"/>
</dbReference>
<dbReference type="CDD" id="cd00082">
    <property type="entry name" value="HisKA"/>
    <property type="match status" value="1"/>
</dbReference>
<dbReference type="OrthoDB" id="1522078at2"/>
<evidence type="ECO:0000259" key="9">
    <source>
        <dbReference type="PROSITE" id="PS01124"/>
    </source>
</evidence>
<dbReference type="InterPro" id="IPR011123">
    <property type="entry name" value="Y_Y_Y"/>
</dbReference>
<evidence type="ECO:0000313" key="12">
    <source>
        <dbReference type="EMBL" id="SFW50598.1"/>
    </source>
</evidence>
<dbReference type="FunFam" id="1.10.287.130:FF:000045">
    <property type="entry name" value="Two-component system sensor histidine kinase/response regulator"/>
    <property type="match status" value="1"/>
</dbReference>
<sequence length="1322" mass="150420">MKTIYLLLICCLLTVGVQGQDYTFKKLRVEDGLSHNAVVSMLQDQRGFLWFGTKDGLNRYDGYNFKLFQYEAGNDKSLGSNFIRCLHEYDGYLWVGTDTGLFRYEELTESFTPVESTLNQPVLDIEGDLYGNLWFIASGNLYRLNTRTGKEEKFSRFSVTFLTGNEAGEVFVASSEALYRFVPDNNSFQKIDFTEGPYAGEDLEITALSAGGKDTLWIGTKNRGAMVYRESVKQLTALLQERENPLYVRDFLKKGDDELWIASESGLYIYNLRTKNYKNLKKSYNNPYSLSDNAIYTLVLDKEEGVWIGTYFGGINYYPKPYTPIARYFPRVGENSISGNAVREIKKDRYGDLWIGTEDAGLNRFDPETGTFENFSSVGEKGPLSNYNIHGLLPVDDKLWIGTFEHGLDIMDIPSRRIVRHYGSGDDEGHLRSDFIFFIYEGRNSDIYVLTSSGIHRYLPGTDTFEVVEGFPEEYHYTYLTEDHNGVLWAGTYWDGLFFYDPKTGDKGVYRYAAGNPDSISSNVVNGIFEDSENRLWITTENGLNLFRRGTSDFRRFSKKDGFPANVTYSILEDENKKLWISTSNGLVEFDPETEKLKIFTKANGLLSDQFNYSSAFKDEDGEMYFGGVYGMISFNPDTFLTDNSHPPVYLTGMRLHNREVPVGAEDSPLEKSISFSDHITLDPGESTFTLEFASLSYTAPGMTRYWYKLEGLNDDWIALEKKHEVNFTELPAGEYSFKVKALNNHGVWSGENNALRIKVLPPFLASPAAYTIYTLMFLLMVYLLLQYYHSYTKHKNNRKIRQLENEKEKEIYQAKIEFFTNIAHEIRTPLTLITAPLEKLLGKTYRSPEIPKNLGIMQKNTSRLLNLVNELLDFRKTEMKHVKLSFIKVNISELLEDTYVRFSQLIQEKGLLFDLVKPEGDVYASVDEEAIKKILSNLFSNAVKYSKSRVKVSLEQHETKFSIQVENDGPVIPAPLKKRIFEPFFRLPGDAGNTGTGIGLSLAHSLAELHGGTLYIDENKQSVNAFVLEVPLHQAEEFKTLAAGHEQADTAREHAIPAFDKKLPLILIAEDNKEMAGFIREELSDSYNVILAPNGKEAWDLVRDHEVQLVISDVMMPLSDGVTLCKRIKERMETSHIPVILLTAKSALNARIEGLESGADAYISKPFSIHYLRVQVSNLLKNRKTILGHYSSSPLAHLKSLATSNVDKSFITRLDKVIDKNIRDPELNIDLLAENLHMSRSTLYRKIKEVSNLSPHELINISRLKKAAELLKTTDMKIYEVSESVGYKSQTSFGRNFQKHFGMTPTEYVNDGMEKAEKKSV</sequence>
<dbReference type="PROSITE" id="PS50109">
    <property type="entry name" value="HIS_KIN"/>
    <property type="match status" value="1"/>
</dbReference>
<dbReference type="Gene3D" id="2.60.40.10">
    <property type="entry name" value="Immunoglobulins"/>
    <property type="match status" value="1"/>
</dbReference>
<dbReference type="FunFam" id="2.60.40.10:FF:000791">
    <property type="entry name" value="Two-component system sensor histidine kinase/response regulator"/>
    <property type="match status" value="1"/>
</dbReference>
<dbReference type="SUPFAM" id="SSF63829">
    <property type="entry name" value="Calcium-dependent phosphotriesterase"/>
    <property type="match status" value="3"/>
</dbReference>
<keyword evidence="8" id="KW-1133">Transmembrane helix</keyword>
<dbReference type="SMART" id="SM00448">
    <property type="entry name" value="REC"/>
    <property type="match status" value="1"/>
</dbReference>
<dbReference type="Gene3D" id="1.10.10.60">
    <property type="entry name" value="Homeodomain-like"/>
    <property type="match status" value="1"/>
</dbReference>
<keyword evidence="8" id="KW-0472">Membrane</keyword>
<evidence type="ECO:0000256" key="7">
    <source>
        <dbReference type="PROSITE-ProRule" id="PRU00169"/>
    </source>
</evidence>
<organism evidence="12 13">
    <name type="scientific">Sinomicrobium oceani</name>
    <dbReference type="NCBI Taxonomy" id="1150368"/>
    <lineage>
        <taxon>Bacteria</taxon>
        <taxon>Pseudomonadati</taxon>
        <taxon>Bacteroidota</taxon>
        <taxon>Flavobacteriia</taxon>
        <taxon>Flavobacteriales</taxon>
        <taxon>Flavobacteriaceae</taxon>
        <taxon>Sinomicrobium</taxon>
    </lineage>
</organism>
<dbReference type="InterPro" id="IPR015943">
    <property type="entry name" value="WD40/YVTN_repeat-like_dom_sf"/>
</dbReference>
<dbReference type="CDD" id="cd17574">
    <property type="entry name" value="REC_OmpR"/>
    <property type="match status" value="1"/>
</dbReference>
<dbReference type="PROSITE" id="PS50110">
    <property type="entry name" value="RESPONSE_REGULATORY"/>
    <property type="match status" value="1"/>
</dbReference>
<evidence type="ECO:0000313" key="13">
    <source>
        <dbReference type="Proteomes" id="UP000182248"/>
    </source>
</evidence>
<dbReference type="STRING" id="1150368.SAMN02927921_02016"/>
<evidence type="ECO:0000256" key="6">
    <source>
        <dbReference type="ARBA" id="ARBA00023163"/>
    </source>
</evidence>
<proteinExistence type="predicted"/>
<dbReference type="Gene3D" id="1.10.287.130">
    <property type="match status" value="1"/>
</dbReference>
<dbReference type="GO" id="GO:0000155">
    <property type="term" value="F:phosphorelay sensor kinase activity"/>
    <property type="evidence" value="ECO:0007669"/>
    <property type="project" value="InterPro"/>
</dbReference>
<keyword evidence="5" id="KW-0238">DNA-binding</keyword>
<evidence type="ECO:0000256" key="5">
    <source>
        <dbReference type="ARBA" id="ARBA00023125"/>
    </source>
</evidence>
<keyword evidence="6" id="KW-0804">Transcription</keyword>
<dbReference type="PROSITE" id="PS01124">
    <property type="entry name" value="HTH_ARAC_FAMILY_2"/>
    <property type="match status" value="1"/>
</dbReference>
<dbReference type="Pfam" id="PF00072">
    <property type="entry name" value="Response_reg"/>
    <property type="match status" value="1"/>
</dbReference>
<evidence type="ECO:0000256" key="1">
    <source>
        <dbReference type="ARBA" id="ARBA00000085"/>
    </source>
</evidence>
<evidence type="ECO:0000256" key="3">
    <source>
        <dbReference type="ARBA" id="ARBA00022553"/>
    </source>
</evidence>
<dbReference type="Pfam" id="PF07495">
    <property type="entry name" value="Y_Y_Y"/>
    <property type="match status" value="1"/>
</dbReference>
<keyword evidence="12" id="KW-0418">Kinase</keyword>
<feature type="modified residue" description="4-aspartylphosphate" evidence="7">
    <location>
        <position position="1114"/>
    </location>
</feature>
<dbReference type="InterPro" id="IPR011006">
    <property type="entry name" value="CheY-like_superfamily"/>
</dbReference>
<dbReference type="SMART" id="SM00388">
    <property type="entry name" value="HisKA"/>
    <property type="match status" value="1"/>
</dbReference>
<dbReference type="InterPro" id="IPR005467">
    <property type="entry name" value="His_kinase_dom"/>
</dbReference>
<dbReference type="SUPFAM" id="SSF55874">
    <property type="entry name" value="ATPase domain of HSP90 chaperone/DNA topoisomerase II/histidine kinase"/>
    <property type="match status" value="1"/>
</dbReference>
<dbReference type="Proteomes" id="UP000182248">
    <property type="component" value="Unassembled WGS sequence"/>
</dbReference>
<dbReference type="SMART" id="SM00387">
    <property type="entry name" value="HATPase_c"/>
    <property type="match status" value="1"/>
</dbReference>
<dbReference type="InterPro" id="IPR036890">
    <property type="entry name" value="HATPase_C_sf"/>
</dbReference>
<name>A0A1K1PUX0_9FLAO</name>
<dbReference type="Pfam" id="PF02518">
    <property type="entry name" value="HATPase_c"/>
    <property type="match status" value="1"/>
</dbReference>
<dbReference type="EMBL" id="FPJE01000009">
    <property type="protein sequence ID" value="SFW50598.1"/>
    <property type="molecule type" value="Genomic_DNA"/>
</dbReference>
<dbReference type="SUPFAM" id="SSF46689">
    <property type="entry name" value="Homeodomain-like"/>
    <property type="match status" value="1"/>
</dbReference>
<dbReference type="InterPro" id="IPR003594">
    <property type="entry name" value="HATPase_dom"/>
</dbReference>
<evidence type="ECO:0000256" key="4">
    <source>
        <dbReference type="ARBA" id="ARBA00023015"/>
    </source>
</evidence>
<dbReference type="RefSeq" id="WP_072317259.1">
    <property type="nucleotide sequence ID" value="NZ_FPJE01000009.1"/>
</dbReference>
<dbReference type="Gene3D" id="2.130.10.10">
    <property type="entry name" value="YVTN repeat-like/Quinoprotein amine dehydrogenase"/>
    <property type="match status" value="2"/>
</dbReference>
<dbReference type="Gene3D" id="3.40.50.2300">
    <property type="match status" value="1"/>
</dbReference>
<protein>
    <recommendedName>
        <fullName evidence="2">histidine kinase</fullName>
        <ecNumber evidence="2">2.7.13.3</ecNumber>
    </recommendedName>
</protein>
<dbReference type="Gene3D" id="3.30.565.10">
    <property type="entry name" value="Histidine kinase-like ATPase, C-terminal domain"/>
    <property type="match status" value="1"/>
</dbReference>
<evidence type="ECO:0000256" key="2">
    <source>
        <dbReference type="ARBA" id="ARBA00012438"/>
    </source>
</evidence>
<dbReference type="Pfam" id="PF07494">
    <property type="entry name" value="Reg_prop"/>
    <property type="match status" value="6"/>
</dbReference>
<dbReference type="PANTHER" id="PTHR43547:SF2">
    <property type="entry name" value="HYBRID SIGNAL TRANSDUCTION HISTIDINE KINASE C"/>
    <property type="match status" value="1"/>
</dbReference>
<evidence type="ECO:0000259" key="10">
    <source>
        <dbReference type="PROSITE" id="PS50109"/>
    </source>
</evidence>
<feature type="domain" description="Histidine kinase" evidence="10">
    <location>
        <begin position="822"/>
        <end position="1035"/>
    </location>
</feature>
<feature type="domain" description="HTH araC/xylS-type" evidence="9">
    <location>
        <begin position="1213"/>
        <end position="1312"/>
    </location>
</feature>
<dbReference type="GO" id="GO:0043565">
    <property type="term" value="F:sequence-specific DNA binding"/>
    <property type="evidence" value="ECO:0007669"/>
    <property type="project" value="InterPro"/>
</dbReference>
<dbReference type="InterPro" id="IPR013783">
    <property type="entry name" value="Ig-like_fold"/>
</dbReference>
<comment type="catalytic activity">
    <reaction evidence="1">
        <text>ATP + protein L-histidine = ADP + protein N-phospho-L-histidine.</text>
        <dbReference type="EC" id="2.7.13.3"/>
    </reaction>
</comment>
<keyword evidence="13" id="KW-1185">Reference proteome</keyword>
<dbReference type="InterPro" id="IPR001789">
    <property type="entry name" value="Sig_transdc_resp-reg_receiver"/>
</dbReference>
<keyword evidence="8" id="KW-0812">Transmembrane</keyword>
<evidence type="ECO:0000259" key="11">
    <source>
        <dbReference type="PROSITE" id="PS50110"/>
    </source>
</evidence>
<dbReference type="InterPro" id="IPR011110">
    <property type="entry name" value="Reg_prop"/>
</dbReference>
<dbReference type="SMART" id="SM00342">
    <property type="entry name" value="HTH_ARAC"/>
    <property type="match status" value="1"/>
</dbReference>